<protein>
    <submittedName>
        <fullName evidence="1">Uncharacterized protein</fullName>
    </submittedName>
</protein>
<reference evidence="2" key="1">
    <citation type="submission" date="2021-01" db="EMBL/GenBank/DDBJ databases">
        <title>Caligus Genome Assembly.</title>
        <authorList>
            <person name="Gallardo-Escarate C."/>
        </authorList>
    </citation>
    <scope>NUCLEOTIDE SEQUENCE [LARGE SCALE GENOMIC DNA]</scope>
</reference>
<name>A0A7T8KA07_CALRO</name>
<sequence length="74" mass="8195">MSDVLSSLASERPIFTGKKRFNNRASTDHSWESIFGCYESILGLDFKLVEIPRSLPSSNPPSIFTGEWDGLDSG</sequence>
<dbReference type="EMBL" id="CP045897">
    <property type="protein sequence ID" value="QQP51638.1"/>
    <property type="molecule type" value="Genomic_DNA"/>
</dbReference>
<dbReference type="AlphaFoldDB" id="A0A7T8KA07"/>
<proteinExistence type="predicted"/>
<gene>
    <name evidence="1" type="ORF">FKW44_013061</name>
</gene>
<dbReference type="Proteomes" id="UP000595437">
    <property type="component" value="Chromosome 8"/>
</dbReference>
<evidence type="ECO:0000313" key="2">
    <source>
        <dbReference type="Proteomes" id="UP000595437"/>
    </source>
</evidence>
<evidence type="ECO:0000313" key="1">
    <source>
        <dbReference type="EMBL" id="QQP51638.1"/>
    </source>
</evidence>
<keyword evidence="2" id="KW-1185">Reference proteome</keyword>
<organism evidence="1 2">
    <name type="scientific">Caligus rogercresseyi</name>
    <name type="common">Sea louse</name>
    <dbReference type="NCBI Taxonomy" id="217165"/>
    <lineage>
        <taxon>Eukaryota</taxon>
        <taxon>Metazoa</taxon>
        <taxon>Ecdysozoa</taxon>
        <taxon>Arthropoda</taxon>
        <taxon>Crustacea</taxon>
        <taxon>Multicrustacea</taxon>
        <taxon>Hexanauplia</taxon>
        <taxon>Copepoda</taxon>
        <taxon>Siphonostomatoida</taxon>
        <taxon>Caligidae</taxon>
        <taxon>Caligus</taxon>
    </lineage>
</organism>
<accession>A0A7T8KA07</accession>